<dbReference type="InterPro" id="IPR011989">
    <property type="entry name" value="ARM-like"/>
</dbReference>
<evidence type="ECO:0000313" key="4">
    <source>
        <dbReference type="EMBL" id="CAE4609105.1"/>
    </source>
</evidence>
<dbReference type="EMBL" id="HBNR01047213">
    <property type="protein sequence ID" value="CAE4609105.1"/>
    <property type="molecule type" value="Transcribed_RNA"/>
</dbReference>
<feature type="domain" description="AP5B1 middle" evidence="2">
    <location>
        <begin position="357"/>
        <end position="698"/>
    </location>
</feature>
<feature type="compositionally biased region" description="Gly residues" evidence="1">
    <location>
        <begin position="277"/>
        <end position="288"/>
    </location>
</feature>
<dbReference type="InterPro" id="IPR048979">
    <property type="entry name" value="AP5B1_middle"/>
</dbReference>
<feature type="compositionally biased region" description="Low complexity" evidence="1">
    <location>
        <begin position="289"/>
        <end position="299"/>
    </location>
</feature>
<accession>A0A7S4RBY2</accession>
<dbReference type="PANTHER" id="PTHR34033:SF1">
    <property type="entry name" value="AP-5 COMPLEX SUBUNIT BETA-1"/>
    <property type="match status" value="1"/>
</dbReference>
<organism evidence="4">
    <name type="scientific">Alexandrium monilatum</name>
    <dbReference type="NCBI Taxonomy" id="311494"/>
    <lineage>
        <taxon>Eukaryota</taxon>
        <taxon>Sar</taxon>
        <taxon>Alveolata</taxon>
        <taxon>Dinophyceae</taxon>
        <taxon>Gonyaulacales</taxon>
        <taxon>Pyrocystaceae</taxon>
        <taxon>Alexandrium</taxon>
    </lineage>
</organism>
<dbReference type="PANTHER" id="PTHR34033">
    <property type="entry name" value="AP-5 COMPLEX SUBUNIT BETA-1"/>
    <property type="match status" value="1"/>
</dbReference>
<dbReference type="Pfam" id="PF21589">
    <property type="entry name" value="AP5B1_barrel"/>
    <property type="match status" value="1"/>
</dbReference>
<sequence length="1149" mass="128147">MSDWTYEMLRYAFSWNEESADKALKYVVNSRSGTESMSEFQLLDILLLTILTEKDEVERTSALIFLEEHGSALVFDYTRLHKVYFVLDNILGSPIDGQSMTYSLKSQVLVTYTALLIQFDCFETDVARFEGFVDLLYSVAKHTNKSSDRILRAYACECLHELESWYPGLLFPLLGEDWRVVSLGDPVPQASSVGQSTLGKFVNDELLHVHESYSRLFFTTFQHFTEQVVQQALRHQPPEDAADALSIAATPLSTTPPTSMPGTPPMTPRGHAERPGRAGGSAGLGPGPRAGAPGPGSLAAGAASLGPGMGASSGGEVFHFRIPENCHAGPEVAFDLAPDQTPPRLPRKLVRTMTRSISLVLETMPTSSSWTKIFFAERLSLFIRVLALPCRVVFHHFSPLLHASRPSLLHAFLVVTSLFSRDIELSVSEAVVERLFALAQDTAVEPCFRLLAINWLIALSTKASTFELLWDRVQDLCPKWHDPLELKEMKLQALLYCFQISRRLPRNLLVVLEALSEFKYCCRPVGAHAVVFRFLLRVVIGFAPEMERLEVPQCLCDLLRSHPRLLPSVLSVERHTISDAVQYKLLHSLGDFVSRLEPPSRIQCYFGLLVTLSQTPWLDPNYVMTALRRLVFCPSASLSWPVGMRVLITCRRVILSHPQAVIYQPMLRLLHHLATYQGCVDLRDRALLYLRLLTNVGSASLGTLLHPNPADVERMTQMLTPVLPKTLRLVGGPVPFLRLFKSTDERRRLGLLDRQCAVFVLPEGGASVPPPADPAQAREGGLPCASAPGGAVVAAATAAGDGDTDPDVGLDGSRWEVRWGDSSDDHRCSVEWLDLARGLGDGHTAKTGDQVSWLLQEYRRQVQACPPSIRLPFVLEYRDVPKMTSEALDWLDCPDQLFSLELTFSSSEHFVPIQPIRIPFIAKEGGALAGRHAGGFPCMNRLLLRLQPISPVPTSFGVNIAFNDSHGHMYFGQLETFNAAFQDLFLPVRLPLVFWSHLFESLWQGSLEEVCWSVKVLDLDREVVQELIRSQLGPFVVPSTVRLPEEDFDFEQEEYFERWNALPMADGDAATAPVVDEEEEVVLNVETVCTIVFIPPCYHLLMRFAISSHSTIVRVLTDRFQLLSYMDSFFMSWSRDAAILSETGAASKC</sequence>
<evidence type="ECO:0000259" key="3">
    <source>
        <dbReference type="Pfam" id="PF21589"/>
    </source>
</evidence>
<evidence type="ECO:0000259" key="2">
    <source>
        <dbReference type="Pfam" id="PF21588"/>
    </source>
</evidence>
<evidence type="ECO:0000256" key="1">
    <source>
        <dbReference type="SAM" id="MobiDB-lite"/>
    </source>
</evidence>
<dbReference type="GO" id="GO:0016197">
    <property type="term" value="P:endosomal transport"/>
    <property type="evidence" value="ECO:0007669"/>
    <property type="project" value="InterPro"/>
</dbReference>
<evidence type="ECO:0008006" key="5">
    <source>
        <dbReference type="Google" id="ProtNLM"/>
    </source>
</evidence>
<feature type="compositionally biased region" description="Pro residues" evidence="1">
    <location>
        <begin position="258"/>
        <end position="267"/>
    </location>
</feature>
<proteinExistence type="predicted"/>
<name>A0A7S4RBY2_9DINO</name>
<dbReference type="InterPro" id="IPR038741">
    <property type="entry name" value="AP5B1"/>
</dbReference>
<dbReference type="Gene3D" id="1.25.10.10">
    <property type="entry name" value="Leucine-rich Repeat Variant"/>
    <property type="match status" value="1"/>
</dbReference>
<reference evidence="4" key="1">
    <citation type="submission" date="2021-01" db="EMBL/GenBank/DDBJ databases">
        <authorList>
            <person name="Corre E."/>
            <person name="Pelletier E."/>
            <person name="Niang G."/>
            <person name="Scheremetjew M."/>
            <person name="Finn R."/>
            <person name="Kale V."/>
            <person name="Holt S."/>
            <person name="Cochrane G."/>
            <person name="Meng A."/>
            <person name="Brown T."/>
            <person name="Cohen L."/>
        </authorList>
    </citation>
    <scope>NUCLEOTIDE SEQUENCE</scope>
    <source>
        <strain evidence="4">CCMP3105</strain>
    </source>
</reference>
<dbReference type="Pfam" id="PF21588">
    <property type="entry name" value="AP5B1_middle"/>
    <property type="match status" value="1"/>
</dbReference>
<feature type="domain" description="AP-5 complex subunit beta-1 beta-barrel" evidence="3">
    <location>
        <begin position="896"/>
        <end position="975"/>
    </location>
</feature>
<dbReference type="AlphaFoldDB" id="A0A7S4RBY2"/>
<feature type="region of interest" description="Disordered" evidence="1">
    <location>
        <begin position="251"/>
        <end position="299"/>
    </location>
</feature>
<gene>
    <name evidence="4" type="ORF">AMON00008_LOCUS32896</name>
</gene>
<dbReference type="InterPro" id="IPR048980">
    <property type="entry name" value="AP5B1_barrel"/>
</dbReference>
<dbReference type="SUPFAM" id="SSF48371">
    <property type="entry name" value="ARM repeat"/>
    <property type="match status" value="1"/>
</dbReference>
<dbReference type="GO" id="GO:0030119">
    <property type="term" value="C:AP-type membrane coat adaptor complex"/>
    <property type="evidence" value="ECO:0007669"/>
    <property type="project" value="TreeGrafter"/>
</dbReference>
<dbReference type="InterPro" id="IPR016024">
    <property type="entry name" value="ARM-type_fold"/>
</dbReference>
<protein>
    <recommendedName>
        <fullName evidence="5">Adaptor-related protein complex 5 beta subunit</fullName>
    </recommendedName>
</protein>